<protein>
    <recommendedName>
        <fullName evidence="3">DUF4292 domain-containing protein</fullName>
    </recommendedName>
</protein>
<dbReference type="AlphaFoldDB" id="A0A165MIY4"/>
<evidence type="ECO:0000313" key="2">
    <source>
        <dbReference type="Proteomes" id="UP000076481"/>
    </source>
</evidence>
<reference evidence="1 2" key="1">
    <citation type="submission" date="2016-03" db="EMBL/GenBank/DDBJ databases">
        <title>Speciation and ecological success in dimly lit waters: horizontal gene transfer in a green sulfur bacteria bloom unveiled by metagenomic assembly.</title>
        <authorList>
            <person name="Llorens-Mares T."/>
            <person name="Liu Z."/>
            <person name="Allen L.Z."/>
            <person name="Rusch D.B."/>
            <person name="Craig M.T."/>
            <person name="Dupont C.L."/>
            <person name="Bryant D.A."/>
            <person name="Casamayor E.O."/>
        </authorList>
    </citation>
    <scope>NUCLEOTIDE SEQUENCE [LARGE SCALE GENOMIC DNA]</scope>
    <source>
        <strain evidence="1">CIII</strain>
    </source>
</reference>
<evidence type="ECO:0008006" key="3">
    <source>
        <dbReference type="Google" id="ProtNLM"/>
    </source>
</evidence>
<dbReference type="EMBL" id="LVWG01000003">
    <property type="protein sequence ID" value="KZK75302.1"/>
    <property type="molecule type" value="Genomic_DNA"/>
</dbReference>
<dbReference type="PROSITE" id="PS51257">
    <property type="entry name" value="PROKAR_LIPOPROTEIN"/>
    <property type="match status" value="1"/>
</dbReference>
<organism evidence="1 2">
    <name type="scientific">Pelodictyon luteolum</name>
    <dbReference type="NCBI Taxonomy" id="1100"/>
    <lineage>
        <taxon>Bacteria</taxon>
        <taxon>Pseudomonadati</taxon>
        <taxon>Chlorobiota</taxon>
        <taxon>Chlorobiia</taxon>
        <taxon>Chlorobiales</taxon>
        <taxon>Chlorobiaceae</taxon>
        <taxon>Chlorobium/Pelodictyon group</taxon>
        <taxon>Pelodictyon</taxon>
    </lineage>
</organism>
<sequence length="286" mass="30827">MMRKNGVLAWALLLALSVIVSGCSGFRTVSRQELPLGEAVLSKGDAALYQRVRASAPFITSVDGYADVWLKTLKHRHKVYCSIRVNRGGESRMLVSAGFIGLPVADIFIGRDSVLVHDMLRNRYFSGGNNERNLEKILGVSSGPMLISGSLLGLMDIPEPAGAIRSVQKGDGLVSFSIASGSGAKVVVADSASGTLRALQVKDGAGRLTSEMHFKDFEACMVDGKSAMVPRTIEMVLQGDEGKGERQLVISYDERAFNRRNGSMRPVVPDNARVVSLEESDGVPWL</sequence>
<dbReference type="Pfam" id="PF14125">
    <property type="entry name" value="DUF4292"/>
    <property type="match status" value="1"/>
</dbReference>
<accession>A0A165MIY4</accession>
<comment type="caution">
    <text evidence="1">The sequence shown here is derived from an EMBL/GenBank/DDBJ whole genome shotgun (WGS) entry which is preliminary data.</text>
</comment>
<name>A0A165MIY4_PELLU</name>
<dbReference type="InterPro" id="IPR025634">
    <property type="entry name" value="DUF4292"/>
</dbReference>
<gene>
    <name evidence="1" type="ORF">A3K90_05890</name>
</gene>
<proteinExistence type="predicted"/>
<evidence type="ECO:0000313" key="1">
    <source>
        <dbReference type="EMBL" id="KZK75302.1"/>
    </source>
</evidence>
<dbReference type="RefSeq" id="WP_303680637.1">
    <property type="nucleotide sequence ID" value="NZ_LVWG01000003.1"/>
</dbReference>
<dbReference type="Proteomes" id="UP000076481">
    <property type="component" value="Unassembled WGS sequence"/>
</dbReference>